<dbReference type="Pfam" id="PF12833">
    <property type="entry name" value="HTH_18"/>
    <property type="match status" value="1"/>
</dbReference>
<dbReference type="OrthoDB" id="636258at2"/>
<dbReference type="RefSeq" id="WP_066327290.1">
    <property type="nucleotide sequence ID" value="NZ_BJVF01000001.1"/>
</dbReference>
<dbReference type="EMBL" id="FNEO01000001">
    <property type="protein sequence ID" value="SDI83923.1"/>
    <property type="molecule type" value="Genomic_DNA"/>
</dbReference>
<dbReference type="SUPFAM" id="SSF46689">
    <property type="entry name" value="Homeodomain-like"/>
    <property type="match status" value="1"/>
</dbReference>
<dbReference type="EMBL" id="BJVF01000001">
    <property type="protein sequence ID" value="GEL10036.1"/>
    <property type="molecule type" value="Genomic_DNA"/>
</dbReference>
<evidence type="ECO:0000313" key="5">
    <source>
        <dbReference type="EMBL" id="GEL10036.1"/>
    </source>
</evidence>
<gene>
    <name evidence="6" type="ORF">FBGL_07835</name>
    <name evidence="5" type="ORF">FGL01_07750</name>
    <name evidence="7" type="ORF">SAMN05192550_0943</name>
</gene>
<dbReference type="Proteomes" id="UP000321579">
    <property type="component" value="Unassembled WGS sequence"/>
</dbReference>
<dbReference type="Gene3D" id="1.10.10.60">
    <property type="entry name" value="Homeodomain-like"/>
    <property type="match status" value="2"/>
</dbReference>
<proteinExistence type="predicted"/>
<dbReference type="PROSITE" id="PS01124">
    <property type="entry name" value="HTH_ARAC_FAMILY_2"/>
    <property type="match status" value="1"/>
</dbReference>
<keyword evidence="1" id="KW-0805">Transcription regulation</keyword>
<name>A0A1B9DS81_9FLAO</name>
<dbReference type="EMBL" id="LVEO01000013">
    <property type="protein sequence ID" value="OCB72542.1"/>
    <property type="molecule type" value="Genomic_DNA"/>
</dbReference>
<dbReference type="PANTHER" id="PTHR43280:SF34">
    <property type="entry name" value="ARAC-FAMILY TRANSCRIPTIONAL REGULATOR"/>
    <property type="match status" value="1"/>
</dbReference>
<keyword evidence="2" id="KW-0238">DNA-binding</keyword>
<feature type="domain" description="HTH araC/xylS-type" evidence="4">
    <location>
        <begin position="176"/>
        <end position="276"/>
    </location>
</feature>
<dbReference type="GO" id="GO:0043565">
    <property type="term" value="F:sequence-specific DNA binding"/>
    <property type="evidence" value="ECO:0007669"/>
    <property type="project" value="InterPro"/>
</dbReference>
<evidence type="ECO:0000256" key="1">
    <source>
        <dbReference type="ARBA" id="ARBA00023015"/>
    </source>
</evidence>
<dbReference type="InterPro" id="IPR009057">
    <property type="entry name" value="Homeodomain-like_sf"/>
</dbReference>
<evidence type="ECO:0000313" key="6">
    <source>
        <dbReference type="EMBL" id="OCB72542.1"/>
    </source>
</evidence>
<dbReference type="Gene3D" id="2.60.120.10">
    <property type="entry name" value="Jelly Rolls"/>
    <property type="match status" value="1"/>
</dbReference>
<accession>A0A1B9DS81</accession>
<dbReference type="InterPro" id="IPR037923">
    <property type="entry name" value="HTH-like"/>
</dbReference>
<dbReference type="SUPFAM" id="SSF51215">
    <property type="entry name" value="Regulatory protein AraC"/>
    <property type="match status" value="1"/>
</dbReference>
<keyword evidence="3" id="KW-0804">Transcription</keyword>
<keyword evidence="9" id="KW-1185">Reference proteome</keyword>
<reference evidence="6" key="2">
    <citation type="submission" date="2016-03" db="EMBL/GenBank/DDBJ databases">
        <authorList>
            <person name="Ploux O."/>
        </authorList>
    </citation>
    <scope>NUCLEOTIDE SEQUENCE</scope>
    <source>
        <strain evidence="6">NBRC 105008</strain>
    </source>
</reference>
<dbReference type="Proteomes" id="UP000182367">
    <property type="component" value="Unassembled WGS sequence"/>
</dbReference>
<dbReference type="GO" id="GO:0003700">
    <property type="term" value="F:DNA-binding transcription factor activity"/>
    <property type="evidence" value="ECO:0007669"/>
    <property type="project" value="InterPro"/>
</dbReference>
<dbReference type="Proteomes" id="UP000093226">
    <property type="component" value="Unassembled WGS sequence"/>
</dbReference>
<evidence type="ECO:0000259" key="4">
    <source>
        <dbReference type="PROSITE" id="PS01124"/>
    </source>
</evidence>
<dbReference type="AlphaFoldDB" id="A0A1B9DS81"/>
<sequence length="280" mass="32966">MKKIQFDTLAIDEFEEDKFHLPKHSHTYYEIIYIIKGSGIHHLNKNLLPYQTGDLFVISTDDEHYFDIKKTTRFFFIKFTDTYFNSNKKLSCDEFLLNTPENFMRDKSLKENVLKLDTTCASILKNTINNIRAYNSISNISTSPIVFYQILSIFGLIKESLQQQNIKITGSGIDNDQIISYIHQNIYKPKLVQIKTIAEHFSISQNYFGTYFKRNFDISYREYCNQLRTQLIEKRILSKQLSMKQIAFEFGFTDESHLSNYFKKQRSLKPSAVKKLQTPS</sequence>
<dbReference type="PANTHER" id="PTHR43280">
    <property type="entry name" value="ARAC-FAMILY TRANSCRIPTIONAL REGULATOR"/>
    <property type="match status" value="1"/>
</dbReference>
<evidence type="ECO:0000313" key="8">
    <source>
        <dbReference type="Proteomes" id="UP000093226"/>
    </source>
</evidence>
<evidence type="ECO:0000313" key="9">
    <source>
        <dbReference type="Proteomes" id="UP000182367"/>
    </source>
</evidence>
<reference evidence="8" key="1">
    <citation type="submission" date="2016-03" db="EMBL/GenBank/DDBJ databases">
        <title>Draft genome sequence of Paenibacillus glacialis DSM 22343.</title>
        <authorList>
            <person name="Shin S.-K."/>
            <person name="Yi H."/>
        </authorList>
    </citation>
    <scope>NUCLEOTIDE SEQUENCE [LARGE SCALE GENOMIC DNA]</scope>
    <source>
        <strain evidence="8">NBRC 105008</strain>
    </source>
</reference>
<organism evidence="6 8">
    <name type="scientific">Flavobacterium glycines</name>
    <dbReference type="NCBI Taxonomy" id="551990"/>
    <lineage>
        <taxon>Bacteria</taxon>
        <taxon>Pseudomonadati</taxon>
        <taxon>Bacteroidota</taxon>
        <taxon>Flavobacteriia</taxon>
        <taxon>Flavobacteriales</taxon>
        <taxon>Flavobacteriaceae</taxon>
        <taxon>Flavobacterium</taxon>
    </lineage>
</organism>
<comment type="caution">
    <text evidence="6">The sequence shown here is derived from an EMBL/GenBank/DDBJ whole genome shotgun (WGS) entry which is preliminary data.</text>
</comment>
<dbReference type="SMART" id="SM00342">
    <property type="entry name" value="HTH_ARAC"/>
    <property type="match status" value="1"/>
</dbReference>
<evidence type="ECO:0000313" key="10">
    <source>
        <dbReference type="Proteomes" id="UP000321579"/>
    </source>
</evidence>
<evidence type="ECO:0000313" key="7">
    <source>
        <dbReference type="EMBL" id="SDI83923.1"/>
    </source>
</evidence>
<evidence type="ECO:0000256" key="3">
    <source>
        <dbReference type="ARBA" id="ARBA00023163"/>
    </source>
</evidence>
<reference evidence="7 9" key="3">
    <citation type="submission" date="2016-10" db="EMBL/GenBank/DDBJ databases">
        <authorList>
            <person name="Varghese N."/>
            <person name="Submissions S."/>
        </authorList>
    </citation>
    <scope>NUCLEOTIDE SEQUENCE [LARGE SCALE GENOMIC DNA]</scope>
    <source>
        <strain evidence="7 9">Gm-149</strain>
    </source>
</reference>
<dbReference type="InterPro" id="IPR018060">
    <property type="entry name" value="HTH_AraC"/>
</dbReference>
<evidence type="ECO:0000256" key="2">
    <source>
        <dbReference type="ARBA" id="ARBA00023125"/>
    </source>
</evidence>
<protein>
    <submittedName>
        <fullName evidence="5">AraC family transcriptional regulator</fullName>
    </submittedName>
    <submittedName>
        <fullName evidence="6">Cupin</fullName>
    </submittedName>
    <submittedName>
        <fullName evidence="7">Transcriptional regulator, AraC family</fullName>
    </submittedName>
</protein>
<reference evidence="5 10" key="4">
    <citation type="submission" date="2019-07" db="EMBL/GenBank/DDBJ databases">
        <title>Whole genome shotgun sequence of Flavobacterium glycines NBRC 105008.</title>
        <authorList>
            <person name="Hosoyama A."/>
            <person name="Uohara A."/>
            <person name="Ohji S."/>
            <person name="Ichikawa N."/>
        </authorList>
    </citation>
    <scope>NUCLEOTIDE SEQUENCE [LARGE SCALE GENOMIC DNA]</scope>
    <source>
        <strain evidence="5 10">NBRC 105008</strain>
    </source>
</reference>
<dbReference type="Pfam" id="PF02311">
    <property type="entry name" value="AraC_binding"/>
    <property type="match status" value="1"/>
</dbReference>
<dbReference type="InterPro" id="IPR014710">
    <property type="entry name" value="RmlC-like_jellyroll"/>
</dbReference>
<dbReference type="STRING" id="551990.SAMN05192550_0943"/>
<dbReference type="InterPro" id="IPR003313">
    <property type="entry name" value="AraC-bd"/>
</dbReference>